<sequence>MDRAGSVTREVERSNPKLAVVLEPVGERKEPDSGGVRLGIAGELELWFYSKEYCSEMGRLKLQTGIKAIEEESEDFEATNSNKATLACIINSEIGSVLAVMRRNVRWGGRYISGDDQLEHSLVQSLKALRKQIFLWQHQWHTINPVVYLQPFLDVIRSDETGAPITGVALSSVYNILTLDVIDQNSLNVEDAMNLLVDAITSCRFEVTDPASEEVVLMKILQVLLACMKSKASVMLSNQHVCTIVNTCFRIVHQAGTKGELLQRIARHTMHELVRCIFSHLPDVHDTEPTLSNGSTTRKQEIAGLNNEYAFGSRQLENGNVSSGYDSQPLSTSPASNASSGLVAPGIDENALAVSTGKEAVQYDLLLMTEPYGVPCMVEIFHFLCSLLNVSEHMGMGPKSNTIAFDEDVPLFALVLINSALELGGSHIQNHPKLLSLVQDELFRNLMQFGLSTSPLILSMVCSIVLNLYHHLRTELKLQLEAFFSCVILRLAQSRYGASYQQQEVAMEALVDFCRQKNFMVEMYANLDCDITCSNVFEELANLLSKSAFPVNCPLSSIHILALDGLIAVIQGMAERVGNGSVSAHTPVSLEEYTPFWMVKCDNYSDPSNWVPFVRRRKYIKRRLMIGADHFNRDPKKGLEFLQGTYLLPDKLDPQSVACFFRYTAGLDKNLVGDFLGNHDEFCVQVLHKFAGTFDFTDMNLDTALRLFLETFRLPGESQKIQRVLEAFSERYYEQSPLILANKDAALLLSYSLIMLNTDQHNVQVKKKMTEEDFIRNNRHINGGSDLPREFLTELYHSICKNEIRTTPEQGAGYPEMTPSRWIDLMHKSKKSAPFIMSDSRAYLDHDMFAIMSGPTIAAISVVFDHAEHEEIYQTCIDGFLAVAKISACHHLEDVLDDLVVSLCKFTTLLNPSSVEEPVLAFGDDTKARMATVTLFTIANRYGDYIRTGWRNILDCILRLHKLGLLPARVASDAADELEFSADTGPGKPISNSLSSVHVPSIGTPRRSSGLMGRFSQLLSLETEEPRSQPTEQQLAAHQRTVQTIQKCHIDSIFTESKFLQAESLLQLARALVWAAGRPQKGNSSPEDEDTAVFCLELLIAITLNNRDRIDLLWQGVYEHISTIVQSTVMPCALVEKAVFGLLRICQRLLPYKENLADDLLKSLQLVLKLDARVADAYCEQITQEVSRLVKANASHIRSHGGWRTITSLLSITARHPDASEAGFNALFFIMSEGTHLLPANYVVCVDASRQFAESRVGQAERSVCALDLMAGSVDCLARWACEAKQAVNEEEAVKMSEDIGEMWFRLVQALRKVCLDQREDVRNHALSLLQKCLTGVDGIPLLHGLWLQCFDVVIFTMLDDLLEIAQGHSQKDYRNMEGTLILAMELLSKVFLQLLPDLSQLTTFCKLWLGVLSRMEKYMKVKVRGKKSEKLQDQVPKLLKNTLLVMNLKGVLVQRSALGGDSLWELTWLHVNNIAPSLQSEVFPDQGSEQPETKLGENRGLVSDEKGNVLPTEMASPELRSGIQEIEEEHGKCDATHSNHATLACIINSEIGTVLAVMRRNVRWGGRYVSGDDQLEHPLIQSLKALRKQIFSWKHHMHSVNPSAYLRPFLDVIRSDETGAPITGVALSSVYNILTLDVINQNSLNVEDAMHLLVDAITGCRFEVTNPASEEVVLMKILQVLLACMKSKASVILTNQHVCIIVNTCFRIVHQAGTKGELLQRIARHTMHELVRCIFSHLPDVHHSEHALPNGSNTIKGEIAGQNNEHASGSRQLENGNMISEFDSQLLSSNPALHASSGLVESGIDEKTAGGSSRKEADQYDVQLMAEPFGIPCMVEILDFLCSLLNVVEHIGMGPRYNTIAFDEDVPLFALGLVNCAIELGGSSIRHHPKLLSLVQDELFQNLMQFGLSTSPLILSMVCSIVLNLYHHLRTELKLQLEAFFSCVILRLVQSRYGASYQQQEVAMEAVVDFCRQKTFMVEMYANLDCDITCNNVFEELANLLSKSAFPVNLLLSSIHILALDGLIAIIQGMAERAGKGSVSAVQAPPMNLDEYTPFWLMKCDNYSDPNHWVPFVRRRKHIKRRLMIGADHFNHDPKKGLEFLQGTHLLPDKLDPESVACFFRYTAGLDKNLVGDFLGNHDEFCIQVLNKFAGTFVFQDMHLDTALRLFLETFRLPGESQKIQRVLEAFSERYYEQSPQILANKDAALLLSYSIILLNTDQHNVQVKKKMTEEDFIRNNRHINGGDDLPLEFLSELYHSICKNEIRTTPEQGAGYSEMNPSRWIDLIHKSKKNAPFIESDTRAYLDQDMFAIMSGPTIAAISVVFDHAEHEEIYQKCIDGFLYVAKIAACYHFEDVLDDLVVSLCKFTTLLNPSSYEEPVLAFGDDPKARMSTVTVFTIANTYGDHIRTGWRNVLDCILRLHKLGLLSAFVASEAAGDSEFSADTGHGKAITNSLSSVPMPPLSTSRKSSGLMGRFTQLLSLNTEEPRSQPTEEELVAHQRTLQTIQKCHIDGIFSESKFLQAKSLLQLAQALIWAGERPQKGSSSPEDEDTAVFCLELLIAVTLNNRDRIMLLWQIVYEHISNIVQSTVMPCALVEKAIFGLLRICQRLLPYKEDLADDLLRSLQLVLKLDARVADAYCEQITQEVGRLVKANASHIRSQLGWHITTSLLSITAPHPEASEAGFDALFFIMSEGAHLLPANYVFCVDASRQFAESRVGEVARSVCALDLMAGSVDCLSRWASDANQSMNGEEAVKMSQDIGQMWLRLVQGLRKVCLDQREEVRNHALSMLRKCLTGVDGIPLPHGLWLRCFDTVIFTMLDDLLEIAQGQSPKEYRYMEGTLILALKLLSKVFLELLPELSQLTTFSKLWLGVLNRMENYMKVKVGGRKCEKLRDQVLELLKNTLIVMILRGVLLEKGDVGDDNLWELTWLHVNKIAPSLQSEVSRDPFLEQSETKQGESGRVSDATGTILPTETIPAEGSGGGG</sequence>
<dbReference type="SUPFAM" id="SSF48425">
    <property type="entry name" value="Sec7 domain"/>
    <property type="match status" value="2"/>
</dbReference>
<comment type="subcellular location">
    <subcellularLocation>
        <location evidence="1">Cytoplasm</location>
        <location evidence="1">Cytosol</location>
    </subcellularLocation>
    <subcellularLocation>
        <location evidence="9">Endomembrane system</location>
        <topology evidence="9">Peripheral membrane protein</topology>
        <orientation evidence="9">Cytoplasmic side</orientation>
    </subcellularLocation>
</comment>
<name>A0A498JLK5_MALDO</name>
<dbReference type="GO" id="GO:0032012">
    <property type="term" value="P:regulation of ARF protein signal transduction"/>
    <property type="evidence" value="ECO:0007669"/>
    <property type="project" value="InterPro"/>
</dbReference>
<dbReference type="InterPro" id="IPR032691">
    <property type="entry name" value="Mon2/Sec7/BIG1-like_HUS"/>
</dbReference>
<dbReference type="PANTHER" id="PTHR10663">
    <property type="entry name" value="GUANYL-NUCLEOTIDE EXCHANGE FACTOR"/>
    <property type="match status" value="1"/>
</dbReference>
<evidence type="ECO:0000313" key="13">
    <source>
        <dbReference type="Proteomes" id="UP000290289"/>
    </source>
</evidence>
<dbReference type="FunFam" id="1.10.1000.11:FF:000010">
    <property type="entry name" value="ARF guanine-nucleotide exchange factor GNOM-like"/>
    <property type="match status" value="2"/>
</dbReference>
<dbReference type="InterPro" id="IPR000904">
    <property type="entry name" value="Sec7_dom"/>
</dbReference>
<protein>
    <recommendedName>
        <fullName evidence="11">SEC7 domain-containing protein</fullName>
    </recommendedName>
</protein>
<dbReference type="InterPro" id="IPR056604">
    <property type="entry name" value="GBF1-like_TPR"/>
</dbReference>
<dbReference type="Proteomes" id="UP000290289">
    <property type="component" value="Chromosome 7"/>
</dbReference>
<keyword evidence="5" id="KW-0344">Guanine-nucleotide releasing factor</keyword>
<dbReference type="Pfam" id="PF01369">
    <property type="entry name" value="Sec7"/>
    <property type="match status" value="2"/>
</dbReference>
<proteinExistence type="predicted"/>
<dbReference type="SUPFAM" id="SSF48371">
    <property type="entry name" value="ARM repeat"/>
    <property type="match status" value="2"/>
</dbReference>
<dbReference type="Pfam" id="PF12783">
    <property type="entry name" value="Sec7-like_HUS"/>
    <property type="match status" value="2"/>
</dbReference>
<dbReference type="InterPro" id="IPR035999">
    <property type="entry name" value="Sec7_dom_sf"/>
</dbReference>
<dbReference type="Gene3D" id="1.10.1000.11">
    <property type="entry name" value="Arf Nucleotide-binding Site Opener,domain 2"/>
    <property type="match status" value="2"/>
</dbReference>
<dbReference type="CDD" id="cd00171">
    <property type="entry name" value="Sec7"/>
    <property type="match status" value="2"/>
</dbReference>
<feature type="region of interest" description="Disordered" evidence="10">
    <location>
        <begin position="1483"/>
        <end position="1504"/>
    </location>
</feature>
<keyword evidence="8" id="KW-0472">Membrane</keyword>
<keyword evidence="3" id="KW-0963">Cytoplasm</keyword>
<evidence type="ECO:0000256" key="6">
    <source>
        <dbReference type="ARBA" id="ARBA00022892"/>
    </source>
</evidence>
<dbReference type="GO" id="GO:0012505">
    <property type="term" value="C:endomembrane system"/>
    <property type="evidence" value="ECO:0007669"/>
    <property type="project" value="UniProtKB-SubCell"/>
</dbReference>
<evidence type="ECO:0000256" key="1">
    <source>
        <dbReference type="ARBA" id="ARBA00004514"/>
    </source>
</evidence>
<keyword evidence="2" id="KW-0813">Transport</keyword>
<comment type="caution">
    <text evidence="12">The sequence shown here is derived from an EMBL/GenBank/DDBJ whole genome shotgun (WGS) entry which is preliminary data.</text>
</comment>
<evidence type="ECO:0000256" key="2">
    <source>
        <dbReference type="ARBA" id="ARBA00022448"/>
    </source>
</evidence>
<keyword evidence="13" id="KW-1185">Reference proteome</keyword>
<dbReference type="FunFam" id="1.10.220.20:FF:000005">
    <property type="entry name" value="ARF guanine-nucleotide exchange factor GNOM"/>
    <property type="match status" value="2"/>
</dbReference>
<dbReference type="Gene3D" id="1.10.220.20">
    <property type="match status" value="2"/>
</dbReference>
<dbReference type="Pfam" id="PF23325">
    <property type="entry name" value="TPR_28"/>
    <property type="match status" value="2"/>
</dbReference>
<dbReference type="STRING" id="3750.A0A498JLK5"/>
<dbReference type="EMBL" id="RDQH01000333">
    <property type="protein sequence ID" value="RXH94492.1"/>
    <property type="molecule type" value="Genomic_DNA"/>
</dbReference>
<evidence type="ECO:0000256" key="10">
    <source>
        <dbReference type="SAM" id="MobiDB-lite"/>
    </source>
</evidence>
<evidence type="ECO:0000256" key="5">
    <source>
        <dbReference type="ARBA" id="ARBA00022658"/>
    </source>
</evidence>
<feature type="domain" description="SEC7" evidence="11">
    <location>
        <begin position="2073"/>
        <end position="2262"/>
    </location>
</feature>
<feature type="region of interest" description="Disordered" evidence="10">
    <location>
        <begin position="2946"/>
        <end position="2984"/>
    </location>
</feature>
<evidence type="ECO:0000259" key="11">
    <source>
        <dbReference type="PROSITE" id="PS50190"/>
    </source>
</evidence>
<feature type="domain" description="SEC7" evidence="11">
    <location>
        <begin position="613"/>
        <end position="802"/>
    </location>
</feature>
<gene>
    <name evidence="12" type="ORF">DVH24_024176</name>
</gene>
<dbReference type="InterPro" id="IPR023394">
    <property type="entry name" value="Sec7_C_sf"/>
</dbReference>
<feature type="compositionally biased region" description="Basic and acidic residues" evidence="10">
    <location>
        <begin position="2946"/>
        <end position="2958"/>
    </location>
</feature>
<evidence type="ECO:0000256" key="8">
    <source>
        <dbReference type="ARBA" id="ARBA00023136"/>
    </source>
</evidence>
<evidence type="ECO:0000313" key="12">
    <source>
        <dbReference type="EMBL" id="RXH94492.1"/>
    </source>
</evidence>
<dbReference type="InterPro" id="IPR016024">
    <property type="entry name" value="ARM-type_fold"/>
</dbReference>
<dbReference type="GO" id="GO:0006897">
    <property type="term" value="P:endocytosis"/>
    <property type="evidence" value="ECO:0007669"/>
    <property type="project" value="UniProtKB-KW"/>
</dbReference>
<keyword evidence="4" id="KW-0254">Endocytosis</keyword>
<evidence type="ECO:0000256" key="7">
    <source>
        <dbReference type="ARBA" id="ARBA00022927"/>
    </source>
</evidence>
<dbReference type="PANTHER" id="PTHR10663:SF388">
    <property type="entry name" value="GOLGI-SPECIFIC BREFELDIN A-RESISTANCE GUANINE NUCLEOTIDE EXCHANGE FACTOR 1"/>
    <property type="match status" value="1"/>
</dbReference>
<evidence type="ECO:0000256" key="9">
    <source>
        <dbReference type="ARBA" id="ARBA00029433"/>
    </source>
</evidence>
<organism evidence="12 13">
    <name type="scientific">Malus domestica</name>
    <name type="common">Apple</name>
    <name type="synonym">Pyrus malus</name>
    <dbReference type="NCBI Taxonomy" id="3750"/>
    <lineage>
        <taxon>Eukaryota</taxon>
        <taxon>Viridiplantae</taxon>
        <taxon>Streptophyta</taxon>
        <taxon>Embryophyta</taxon>
        <taxon>Tracheophyta</taxon>
        <taxon>Spermatophyta</taxon>
        <taxon>Magnoliopsida</taxon>
        <taxon>eudicotyledons</taxon>
        <taxon>Gunneridae</taxon>
        <taxon>Pentapetalae</taxon>
        <taxon>rosids</taxon>
        <taxon>fabids</taxon>
        <taxon>Rosales</taxon>
        <taxon>Rosaceae</taxon>
        <taxon>Amygdaloideae</taxon>
        <taxon>Maleae</taxon>
        <taxon>Malus</taxon>
    </lineage>
</organism>
<accession>A0A498JLK5</accession>
<dbReference type="GO" id="GO:0015031">
    <property type="term" value="P:protein transport"/>
    <property type="evidence" value="ECO:0007669"/>
    <property type="project" value="UniProtKB-KW"/>
</dbReference>
<dbReference type="PROSITE" id="PS50190">
    <property type="entry name" value="SEC7"/>
    <property type="match status" value="2"/>
</dbReference>
<dbReference type="GO" id="GO:0005085">
    <property type="term" value="F:guanyl-nucleotide exchange factor activity"/>
    <property type="evidence" value="ECO:0007669"/>
    <property type="project" value="UniProtKB-KW"/>
</dbReference>
<reference evidence="12 13" key="1">
    <citation type="submission" date="2018-10" db="EMBL/GenBank/DDBJ databases">
        <title>A high-quality apple genome assembly.</title>
        <authorList>
            <person name="Hu J."/>
        </authorList>
    </citation>
    <scope>NUCLEOTIDE SEQUENCE [LARGE SCALE GENOMIC DNA]</scope>
    <source>
        <strain evidence="13">cv. HFTH1</strain>
        <tissue evidence="12">Young leaf</tissue>
    </source>
</reference>
<dbReference type="GO" id="GO:0005829">
    <property type="term" value="C:cytosol"/>
    <property type="evidence" value="ECO:0007669"/>
    <property type="project" value="UniProtKB-SubCell"/>
</dbReference>
<evidence type="ECO:0000256" key="4">
    <source>
        <dbReference type="ARBA" id="ARBA00022583"/>
    </source>
</evidence>
<feature type="compositionally biased region" description="Basic and acidic residues" evidence="10">
    <location>
        <begin position="1492"/>
        <end position="1504"/>
    </location>
</feature>
<evidence type="ECO:0000256" key="3">
    <source>
        <dbReference type="ARBA" id="ARBA00022490"/>
    </source>
</evidence>
<keyword evidence="6" id="KW-0931">ER-Golgi transport</keyword>
<keyword evidence="7" id="KW-0653">Protein transport</keyword>
<dbReference type="SMART" id="SM00222">
    <property type="entry name" value="Sec7"/>
    <property type="match status" value="2"/>
</dbReference>